<keyword evidence="1" id="KW-0472">Membrane</keyword>
<feature type="domain" description="Glycosyl hydrolase family 13 catalytic" evidence="2">
    <location>
        <begin position="111"/>
        <end position="530"/>
    </location>
</feature>
<protein>
    <recommendedName>
        <fullName evidence="2">Glycosyl hydrolase family 13 catalytic domain-containing protein</fullName>
    </recommendedName>
</protein>
<dbReference type="GO" id="GO:0005975">
    <property type="term" value="P:carbohydrate metabolic process"/>
    <property type="evidence" value="ECO:0007669"/>
    <property type="project" value="InterPro"/>
</dbReference>
<dbReference type="Gene3D" id="2.60.40.1180">
    <property type="entry name" value="Golgi alpha-mannosidase II"/>
    <property type="match status" value="1"/>
</dbReference>
<dbReference type="Gene3D" id="3.20.20.80">
    <property type="entry name" value="Glycosidases"/>
    <property type="match status" value="2"/>
</dbReference>
<sequence length="661" mass="75394">MADKVDVNTPLNAKIAEELYFKAQFENGSEEPHVAISCGSGDDVSFTGLGKEELMKYADDPFWKKVRLILLIVFWIGWTIMLVAAIFIIVLAPKCPYRPDLKWYDKSIVYEIFPKSFQDSNPKAKKADTKTGDGVGDIRGIQDRLKYLMDVAKSKILYINSVYESKDEDRLAITNHVRIDPLFGTMEDFDMLRKVTKKLEMRLIMDFIPNHTGKLNEWFKKSQMKEGKYTDYYIWATCEPTDNTYPNNWMSVKGGRAWTYDDTRKACYFHQLESDKPDLNLRSADVRQELESILRFWLGRGVDGFHVQNAQYLYEDENLGDETLITGKTGDNYTDFEHNQTMNHPENLKILQGWKNVLESYNTKPGREKALIVTAKDDLNTTMKYFDAGVTIVRVTPLSDSNASFAESNVSLAESNASLAVSNASLAESNASLAENVSLAERMETKLKELISFNRIGLMYSDKDSSRLASRVDVNPEQIKALLTLQATLPGVPFNYYGNEIGMPDHPTLSAPNKYRTPMQWNFKGTEFSKNTPWLERNANYREVNVETEKGHQNDYSTLMVYKRLQELRENESFQWGTMSVYRDGDLLMYTRKADGFPGYLVAINLGTSKVTESFHAATGIPKEVKVVFHTHKDDNSAISLSDTSYILDPSHAVVFKYNSE</sequence>
<dbReference type="EnsemblMetazoa" id="G12649.1">
    <property type="protein sequence ID" value="G12649.1:cds"/>
    <property type="gene ID" value="G12649"/>
</dbReference>
<dbReference type="AlphaFoldDB" id="A0A8W8I6P1"/>
<dbReference type="OrthoDB" id="1740265at2759"/>
<evidence type="ECO:0000259" key="2">
    <source>
        <dbReference type="SMART" id="SM00642"/>
    </source>
</evidence>
<dbReference type="Gene3D" id="3.90.400.10">
    <property type="entry name" value="Oligo-1,6-glucosidase, Domain 2"/>
    <property type="match status" value="1"/>
</dbReference>
<name>A0A8W8I6P1_MAGGI</name>
<dbReference type="InterPro" id="IPR045857">
    <property type="entry name" value="O16G_dom_2"/>
</dbReference>
<evidence type="ECO:0000256" key="1">
    <source>
        <dbReference type="SAM" id="Phobius"/>
    </source>
</evidence>
<dbReference type="InterPro" id="IPR006047">
    <property type="entry name" value="GH13_cat_dom"/>
</dbReference>
<dbReference type="PANTHER" id="PTHR10357:SF179">
    <property type="entry name" value="NEUTRAL AND BASIC AMINO ACID TRANSPORT PROTEIN RBAT"/>
    <property type="match status" value="1"/>
</dbReference>
<proteinExistence type="predicted"/>
<dbReference type="InterPro" id="IPR013780">
    <property type="entry name" value="Glyco_hydro_b"/>
</dbReference>
<dbReference type="PANTHER" id="PTHR10357">
    <property type="entry name" value="ALPHA-AMYLASE FAMILY MEMBER"/>
    <property type="match status" value="1"/>
</dbReference>
<organism evidence="3 4">
    <name type="scientific">Magallana gigas</name>
    <name type="common">Pacific oyster</name>
    <name type="synonym">Crassostrea gigas</name>
    <dbReference type="NCBI Taxonomy" id="29159"/>
    <lineage>
        <taxon>Eukaryota</taxon>
        <taxon>Metazoa</taxon>
        <taxon>Spiralia</taxon>
        <taxon>Lophotrochozoa</taxon>
        <taxon>Mollusca</taxon>
        <taxon>Bivalvia</taxon>
        <taxon>Autobranchia</taxon>
        <taxon>Pteriomorphia</taxon>
        <taxon>Ostreida</taxon>
        <taxon>Ostreoidea</taxon>
        <taxon>Ostreidae</taxon>
        <taxon>Magallana</taxon>
    </lineage>
</organism>
<reference evidence="3" key="1">
    <citation type="submission" date="2022-08" db="UniProtKB">
        <authorList>
            <consortium name="EnsemblMetazoa"/>
        </authorList>
    </citation>
    <scope>IDENTIFICATION</scope>
    <source>
        <strain evidence="3">05x7-T-G4-1.051#20</strain>
    </source>
</reference>
<dbReference type="Pfam" id="PF16028">
    <property type="entry name" value="SLC3A2_N"/>
    <property type="match status" value="1"/>
</dbReference>
<dbReference type="Pfam" id="PF00128">
    <property type="entry name" value="Alpha-amylase"/>
    <property type="match status" value="1"/>
</dbReference>
<keyword evidence="1" id="KW-1133">Transmembrane helix</keyword>
<feature type="transmembrane region" description="Helical" evidence="1">
    <location>
        <begin position="68"/>
        <end position="92"/>
    </location>
</feature>
<dbReference type="SUPFAM" id="SSF51445">
    <property type="entry name" value="(Trans)glycosidases"/>
    <property type="match status" value="1"/>
</dbReference>
<keyword evidence="4" id="KW-1185">Reference proteome</keyword>
<evidence type="ECO:0000313" key="4">
    <source>
        <dbReference type="Proteomes" id="UP000005408"/>
    </source>
</evidence>
<dbReference type="EnsemblMetazoa" id="G12649.3">
    <property type="protein sequence ID" value="G12649.3:cds"/>
    <property type="gene ID" value="G12649"/>
</dbReference>
<evidence type="ECO:0000313" key="3">
    <source>
        <dbReference type="EnsemblMetazoa" id="G12649.3:cds"/>
    </source>
</evidence>
<dbReference type="OMA" id="WWKKSSI"/>
<dbReference type="SMR" id="A0A8W8I6P1"/>
<dbReference type="InterPro" id="IPR017853">
    <property type="entry name" value="GH"/>
</dbReference>
<dbReference type="InterPro" id="IPR031984">
    <property type="entry name" value="SLC3A2_N"/>
</dbReference>
<dbReference type="SMART" id="SM00642">
    <property type="entry name" value="Aamy"/>
    <property type="match status" value="1"/>
</dbReference>
<keyword evidence="1" id="KW-0812">Transmembrane</keyword>
<dbReference type="Proteomes" id="UP000005408">
    <property type="component" value="Unassembled WGS sequence"/>
</dbReference>
<accession>A0A8W8I6P1</accession>